<reference evidence="1 2" key="1">
    <citation type="submission" date="2023-04" db="EMBL/GenBank/DDBJ databases">
        <authorList>
            <person name="Hsu D."/>
        </authorList>
    </citation>
    <scope>NUCLEOTIDE SEQUENCE [LARGE SCALE GENOMIC DNA]</scope>
    <source>
        <strain evidence="1 2">MK1</strain>
    </source>
</reference>
<protein>
    <submittedName>
        <fullName evidence="1">Uncharacterized protein</fullName>
    </submittedName>
</protein>
<evidence type="ECO:0000313" key="1">
    <source>
        <dbReference type="EMBL" id="WRO23309.1"/>
    </source>
</evidence>
<dbReference type="AlphaFoldDB" id="A0AAU0USQ0"/>
<sequence length="61" mass="6626">MNTRNILVERIADACPEFESVGLAQGYGVSLANVSGMESPRCDNCINWAEGDCEIFHAYTG</sequence>
<accession>A0AAU0USQ0</accession>
<name>A0AAU0USQ0_9FIRM</name>
<dbReference type="Proteomes" id="UP001329915">
    <property type="component" value="Chromosome"/>
</dbReference>
<dbReference type="KEGG" id="dbc:MFMK1_003166"/>
<gene>
    <name evidence="1" type="ORF">MFMK1_003166</name>
</gene>
<dbReference type="EMBL" id="CP121694">
    <property type="protein sequence ID" value="WRO23309.1"/>
    <property type="molecule type" value="Genomic_DNA"/>
</dbReference>
<proteinExistence type="predicted"/>
<keyword evidence="2" id="KW-1185">Reference proteome</keyword>
<dbReference type="RefSeq" id="WP_366922691.1">
    <property type="nucleotide sequence ID" value="NZ_CP121694.1"/>
</dbReference>
<evidence type="ECO:0000313" key="2">
    <source>
        <dbReference type="Proteomes" id="UP001329915"/>
    </source>
</evidence>
<organism evidence="1 2">
    <name type="scientific">Metallumcola ferriviriculae</name>
    <dbReference type="NCBI Taxonomy" id="3039180"/>
    <lineage>
        <taxon>Bacteria</taxon>
        <taxon>Bacillati</taxon>
        <taxon>Bacillota</taxon>
        <taxon>Clostridia</taxon>
        <taxon>Neomoorellales</taxon>
        <taxon>Desulfitibacteraceae</taxon>
        <taxon>Metallumcola</taxon>
    </lineage>
</organism>